<proteinExistence type="predicted"/>
<accession>A0ABU7SUW2</accession>
<keyword evidence="4 6" id="KW-1133">Transmembrane helix</keyword>
<organism evidence="8 9">
    <name type="scientific">Limosilactobacillus pontis</name>
    <dbReference type="NCBI Taxonomy" id="35787"/>
    <lineage>
        <taxon>Bacteria</taxon>
        <taxon>Bacillati</taxon>
        <taxon>Bacillota</taxon>
        <taxon>Bacilli</taxon>
        <taxon>Lactobacillales</taxon>
        <taxon>Lactobacillaceae</taxon>
        <taxon>Limosilactobacillus</taxon>
    </lineage>
</organism>
<keyword evidence="9" id="KW-1185">Reference proteome</keyword>
<gene>
    <name evidence="8" type="ORF">PS396_08820</name>
</gene>
<dbReference type="RefSeq" id="WP_331192525.1">
    <property type="nucleotide sequence ID" value="NZ_JAQSEO010000032.1"/>
</dbReference>
<protein>
    <submittedName>
        <fullName evidence="8">Wzz/FepE/Etk N-terminal domain-containing protein</fullName>
    </submittedName>
</protein>
<evidence type="ECO:0000259" key="7">
    <source>
        <dbReference type="Pfam" id="PF02706"/>
    </source>
</evidence>
<feature type="domain" description="Polysaccharide chain length determinant N-terminal" evidence="7">
    <location>
        <begin position="8"/>
        <end position="92"/>
    </location>
</feature>
<dbReference type="Proteomes" id="UP001335665">
    <property type="component" value="Unassembled WGS sequence"/>
</dbReference>
<evidence type="ECO:0000256" key="4">
    <source>
        <dbReference type="ARBA" id="ARBA00022989"/>
    </source>
</evidence>
<comment type="caution">
    <text evidence="8">The sequence shown here is derived from an EMBL/GenBank/DDBJ whole genome shotgun (WGS) entry which is preliminary data.</text>
</comment>
<evidence type="ECO:0000313" key="8">
    <source>
        <dbReference type="EMBL" id="MEE6701859.1"/>
    </source>
</evidence>
<feature type="transmembrane region" description="Helical" evidence="6">
    <location>
        <begin position="18"/>
        <end position="36"/>
    </location>
</feature>
<evidence type="ECO:0000256" key="3">
    <source>
        <dbReference type="ARBA" id="ARBA00022692"/>
    </source>
</evidence>
<sequence length="206" mass="22522">MKKQYTVNEITKLVWKNIITIVIFMLIGALAAGLYAKHKKTTVYMAKTNVLVGHNLNYTNYKNSTVLADLNMVSSYKDMINDPQVMNQAKKNLPKKLRHHYSAKDIAGDVSVDTHPQSLVLSINAKAKSPRIATEMVNATSKATHQELPKLSPSVGEVKPLAKARVKDAGSSTTPSTKKYVVLGAALGILAGMLVSFAVTTWKKIL</sequence>
<feature type="transmembrane region" description="Helical" evidence="6">
    <location>
        <begin position="180"/>
        <end position="202"/>
    </location>
</feature>
<reference evidence="8 9" key="1">
    <citation type="submission" date="2023-02" db="EMBL/GenBank/DDBJ databases">
        <title>The predominant lactic acid bacteria and yeasts involved in the spontaneous fermentation of millet during the production of the traditional porridge Hausa koko in Ghana.</title>
        <authorList>
            <person name="Atter A."/>
            <person name="Diaz M."/>
        </authorList>
    </citation>
    <scope>NUCLEOTIDE SEQUENCE [LARGE SCALE GENOMIC DNA]</scope>
    <source>
        <strain evidence="8 9">FI11552</strain>
    </source>
</reference>
<name>A0ABU7SUW2_9LACO</name>
<keyword evidence="3 6" id="KW-0812">Transmembrane</keyword>
<evidence type="ECO:0000256" key="2">
    <source>
        <dbReference type="ARBA" id="ARBA00022475"/>
    </source>
</evidence>
<evidence type="ECO:0000313" key="9">
    <source>
        <dbReference type="Proteomes" id="UP001335665"/>
    </source>
</evidence>
<comment type="subcellular location">
    <subcellularLocation>
        <location evidence="1">Cell membrane</location>
        <topology evidence="1">Multi-pass membrane protein</topology>
    </subcellularLocation>
</comment>
<evidence type="ECO:0000256" key="6">
    <source>
        <dbReference type="SAM" id="Phobius"/>
    </source>
</evidence>
<keyword evidence="2" id="KW-1003">Cell membrane</keyword>
<keyword evidence="5 6" id="KW-0472">Membrane</keyword>
<dbReference type="EMBL" id="JAQSFA010000032">
    <property type="protein sequence ID" value="MEE6701859.1"/>
    <property type="molecule type" value="Genomic_DNA"/>
</dbReference>
<dbReference type="Pfam" id="PF02706">
    <property type="entry name" value="Wzz"/>
    <property type="match status" value="1"/>
</dbReference>
<dbReference type="InterPro" id="IPR003856">
    <property type="entry name" value="LPS_length_determ_N"/>
</dbReference>
<evidence type="ECO:0000256" key="1">
    <source>
        <dbReference type="ARBA" id="ARBA00004651"/>
    </source>
</evidence>
<evidence type="ECO:0000256" key="5">
    <source>
        <dbReference type="ARBA" id="ARBA00023136"/>
    </source>
</evidence>